<comment type="caution">
    <text evidence="1">The sequence shown here is derived from an EMBL/GenBank/DDBJ whole genome shotgun (WGS) entry which is preliminary data.</text>
</comment>
<proteinExistence type="predicted"/>
<dbReference type="Proteomes" id="UP001165060">
    <property type="component" value="Unassembled WGS sequence"/>
</dbReference>
<evidence type="ECO:0000313" key="1">
    <source>
        <dbReference type="EMBL" id="GMI41202.1"/>
    </source>
</evidence>
<sequence>MPQADFCTASDNLCAQLASLLAEDGRNNRGALILGHYNGYLRDNRPTSSEVTGYLARQPEFLRNIVQCTREDNCALDVLLKLLPADKRLLYEFPGLVDALVATSREFKDNVMGRGANAVKCLCQLIDPKTGNDVVNEGMLANAAVMDVLTENMLSMAEAAEAMVELSVVSVAKMWNHPGLPDVLAEGLLSRNNRIDDFATILRNTAGCDEEQLLLPMASHPRVVDALFGVDPSDHLAFELACEALESMANDQEACPLLAARVQEKRFAVPFIRHCWTHDLVSRSSYSQSRAKRHLSDGDSPGMRALIDICNIDDIAGSSDGAFAQLCDIVVAGGGDSRSEFALVQLWFLVNGTQRVAKGALSFGPLPFCGAAFINALSDNYPANTFLVFIEKFAVYVTGAAAAFCNNDKILDAILSELQSAVDGGEQYLKRRLTRTAQFCLSEQAGCPQLLCHPKAGAALTSICDMVRTKNLAAHFSRPELLKCIASFCVYDAESSKSDASNQLKLGQQDGLIEAIEAELGPPFVGVFSGVRMTEMMVHFRLLGYCVMTCSWDRLLHINRVATTPRTDAIDTASVFYRRTVVTNVALRFLERKTPIPIRHFATLSVVLGASESFDDTFASLLSSVLSRISTPFPDRDDSPFQERLQLVPAALAHHVELERTAQEAVHEVRAGEERGA</sequence>
<name>A0ABQ6N665_9STRA</name>
<evidence type="ECO:0000313" key="2">
    <source>
        <dbReference type="Proteomes" id="UP001165060"/>
    </source>
</evidence>
<organism evidence="1 2">
    <name type="scientific">Tetraparma gracilis</name>
    <dbReference type="NCBI Taxonomy" id="2962635"/>
    <lineage>
        <taxon>Eukaryota</taxon>
        <taxon>Sar</taxon>
        <taxon>Stramenopiles</taxon>
        <taxon>Ochrophyta</taxon>
        <taxon>Bolidophyceae</taxon>
        <taxon>Parmales</taxon>
        <taxon>Triparmaceae</taxon>
        <taxon>Tetraparma</taxon>
    </lineage>
</organism>
<keyword evidence="2" id="KW-1185">Reference proteome</keyword>
<gene>
    <name evidence="1" type="ORF">TeGR_g9494</name>
</gene>
<accession>A0ABQ6N665</accession>
<reference evidence="1 2" key="1">
    <citation type="journal article" date="2023" name="Commun. Biol.">
        <title>Genome analysis of Parmales, the sister group of diatoms, reveals the evolutionary specialization of diatoms from phago-mixotrophs to photoautotrophs.</title>
        <authorList>
            <person name="Ban H."/>
            <person name="Sato S."/>
            <person name="Yoshikawa S."/>
            <person name="Yamada K."/>
            <person name="Nakamura Y."/>
            <person name="Ichinomiya M."/>
            <person name="Sato N."/>
            <person name="Blanc-Mathieu R."/>
            <person name="Endo H."/>
            <person name="Kuwata A."/>
            <person name="Ogata H."/>
        </authorList>
    </citation>
    <scope>NUCLEOTIDE SEQUENCE [LARGE SCALE GENOMIC DNA]</scope>
</reference>
<protein>
    <submittedName>
        <fullName evidence="1">Uncharacterized protein</fullName>
    </submittedName>
</protein>
<dbReference type="EMBL" id="BRYB01002204">
    <property type="protein sequence ID" value="GMI41202.1"/>
    <property type="molecule type" value="Genomic_DNA"/>
</dbReference>